<organism evidence="1 2">
    <name type="scientific">Nocardia uniformis</name>
    <dbReference type="NCBI Taxonomy" id="53432"/>
    <lineage>
        <taxon>Bacteria</taxon>
        <taxon>Bacillati</taxon>
        <taxon>Actinomycetota</taxon>
        <taxon>Actinomycetes</taxon>
        <taxon>Mycobacteriales</taxon>
        <taxon>Nocardiaceae</taxon>
        <taxon>Nocardia</taxon>
    </lineage>
</organism>
<sequence>MTDAEPAWLPCARAALGEAIAGDHVQAARHIVRMINVDDVGTALIGAPLMWIDTLFTTVGRPPTPTYVPVFVAGASPDQLWALRMVAARANGDMDAARKLFAEAASADSDYLTERLMALLALVAMKLGGRL</sequence>
<dbReference type="RefSeq" id="WP_157552292.1">
    <property type="nucleotide sequence ID" value="NZ_JABELX010000011.1"/>
</dbReference>
<reference evidence="1 2" key="1">
    <citation type="submission" date="2020-05" db="EMBL/GenBank/DDBJ databases">
        <title>MicrobeNet Type strains.</title>
        <authorList>
            <person name="Nicholson A.C."/>
        </authorList>
    </citation>
    <scope>NUCLEOTIDE SEQUENCE [LARGE SCALE GENOMIC DNA]</scope>
    <source>
        <strain evidence="1 2">JCM 3224</strain>
    </source>
</reference>
<dbReference type="EMBL" id="JABELX010000011">
    <property type="protein sequence ID" value="NNH73803.1"/>
    <property type="molecule type" value="Genomic_DNA"/>
</dbReference>
<protein>
    <submittedName>
        <fullName evidence="1">Uncharacterized protein</fullName>
    </submittedName>
</protein>
<evidence type="ECO:0000313" key="1">
    <source>
        <dbReference type="EMBL" id="NNH73803.1"/>
    </source>
</evidence>
<proteinExistence type="predicted"/>
<gene>
    <name evidence="1" type="ORF">HLB23_28785</name>
</gene>
<name>A0A849C501_9NOCA</name>
<dbReference type="AlphaFoldDB" id="A0A849C501"/>
<keyword evidence="2" id="KW-1185">Reference proteome</keyword>
<comment type="caution">
    <text evidence="1">The sequence shown here is derived from an EMBL/GenBank/DDBJ whole genome shotgun (WGS) entry which is preliminary data.</text>
</comment>
<accession>A0A849C501</accession>
<evidence type="ECO:0000313" key="2">
    <source>
        <dbReference type="Proteomes" id="UP000586827"/>
    </source>
</evidence>
<dbReference type="Proteomes" id="UP000586827">
    <property type="component" value="Unassembled WGS sequence"/>
</dbReference>